<evidence type="ECO:0000313" key="1">
    <source>
        <dbReference type="EMBL" id="GGZ31923.1"/>
    </source>
</evidence>
<gene>
    <name evidence="1" type="ORF">GCM10007049_26620</name>
</gene>
<dbReference type="EMBL" id="BMWX01000004">
    <property type="protein sequence ID" value="GGZ31923.1"/>
    <property type="molecule type" value="Genomic_DNA"/>
</dbReference>
<dbReference type="Proteomes" id="UP000619457">
    <property type="component" value="Unassembled WGS sequence"/>
</dbReference>
<dbReference type="AlphaFoldDB" id="A0A918UT16"/>
<organism evidence="1 2">
    <name type="scientific">Echinicola pacifica</name>
    <dbReference type="NCBI Taxonomy" id="346377"/>
    <lineage>
        <taxon>Bacteria</taxon>
        <taxon>Pseudomonadati</taxon>
        <taxon>Bacteroidota</taxon>
        <taxon>Cytophagia</taxon>
        <taxon>Cytophagales</taxon>
        <taxon>Cyclobacteriaceae</taxon>
        <taxon>Echinicola</taxon>
    </lineage>
</organism>
<proteinExistence type="predicted"/>
<comment type="caution">
    <text evidence="1">The sequence shown here is derived from an EMBL/GenBank/DDBJ whole genome shotgun (WGS) entry which is preliminary data.</text>
</comment>
<sequence length="78" mass="9108">MMWAVWIFRGVTVGMMHTVKDGISSWGEVRTALTHPSEKVEELFPILIHNEHLVSRIAVQKETLAKQREIPVKEEEYY</sequence>
<accession>A0A918UT16</accession>
<evidence type="ECO:0000313" key="2">
    <source>
        <dbReference type="Proteomes" id="UP000619457"/>
    </source>
</evidence>
<reference evidence="1" key="1">
    <citation type="journal article" date="2014" name="Int. J. Syst. Evol. Microbiol.">
        <title>Complete genome sequence of Corynebacterium casei LMG S-19264T (=DSM 44701T), isolated from a smear-ripened cheese.</title>
        <authorList>
            <consortium name="US DOE Joint Genome Institute (JGI-PGF)"/>
            <person name="Walter F."/>
            <person name="Albersmeier A."/>
            <person name="Kalinowski J."/>
            <person name="Ruckert C."/>
        </authorList>
    </citation>
    <scope>NUCLEOTIDE SEQUENCE</scope>
    <source>
        <strain evidence="1">KCTC 12368</strain>
    </source>
</reference>
<reference evidence="1" key="2">
    <citation type="submission" date="2020-09" db="EMBL/GenBank/DDBJ databases">
        <authorList>
            <person name="Sun Q."/>
            <person name="Kim S."/>
        </authorList>
    </citation>
    <scope>NUCLEOTIDE SEQUENCE</scope>
    <source>
        <strain evidence="1">KCTC 12368</strain>
    </source>
</reference>
<name>A0A918UT16_9BACT</name>
<protein>
    <submittedName>
        <fullName evidence="1">Uncharacterized protein</fullName>
    </submittedName>
</protein>
<keyword evidence="2" id="KW-1185">Reference proteome</keyword>